<reference evidence="3 4" key="1">
    <citation type="submission" date="2021-06" db="EMBL/GenBank/DDBJ databases">
        <title>Differences between aerobic and microaerobic xylene degrading microbial communities.</title>
        <authorList>
            <person name="Banerjee S."/>
            <person name="Tancsics A."/>
        </authorList>
    </citation>
    <scope>NUCLEOTIDE SEQUENCE [LARGE SCALE GENOMIC DNA]</scope>
    <source>
        <strain evidence="3 4">MAP12</strain>
    </source>
</reference>
<name>A0ABS6MS31_9GAMM</name>
<evidence type="ECO:0000313" key="4">
    <source>
        <dbReference type="Proteomes" id="UP000813068"/>
    </source>
</evidence>
<evidence type="ECO:0000256" key="2">
    <source>
        <dbReference type="SAM" id="SignalP"/>
    </source>
</evidence>
<sequence>MRSPFFKKLPSCLLGAVIAAGMATSVTVRAVDGNPPGLFELDGNTISEGKPGDDWQGLYANGSNTGANSFAFTGIVQDIATADVKDRVYFQGGSKDIYDVDQWKYQGGSTPDKNDITDAYAAAYNVPADVCKNALGNPVLCSDATAVGAPVHKQGDMIIYFGLERFANDGDAFAGFWFFQGEVGQTEPNNQGTGDFTGNHVAMRLNPDWQQGDPIAEKYLPGDMFVTIAYPQGANAQPVVKVYQWDPNDVDADKNWDPDESTNPPKNLQGPLDLVIKQTNARCGDNSVPLDGIIESKLACAITNAATLTNEPAWDYTAKTGNPADIPPESFFEGGINVTRLLGSTPCFASFLAETRSSASQSAQLKDYVFGSFPVCGVEVTKSCDANLNGTGSGVDVTFSGTVENTGGSTLWAYVKDDQTGSAIAEVCVDTGAAGCQDDDQVAGLVLAADGSATFPLTSHMTVRYEGSYSVSGLPSTALSDEVTALGFQDEEDVGTPALAIVTDSAAAECSFNVSPSLTVTKNCTVAFINGNSATVTISGTVTNTGDVPLSNVALSDSDYGALTFPTTLAKGASQGYSKEVTGVPIGDLAATTSSPDANGVVTVTLNHGDTVTVSGDVLASDGTTVLDDADATQSATCSDTFTRGIDIQKDCDEVVLVPENGKLVVKTKVTVTVSNTGEENLTVTSLTDNPAVTFDKATPFALPAGGQAEVINGYYYPTSPTEIGGPLTNLSFPDTATVNATGVYSGGSSTDNDGADCPLCPIPD</sequence>
<organism evidence="3 4">
    <name type="scientific">Geopseudomonas aromaticivorans</name>
    <dbReference type="NCBI Taxonomy" id="2849492"/>
    <lineage>
        <taxon>Bacteria</taxon>
        <taxon>Pseudomonadati</taxon>
        <taxon>Pseudomonadota</taxon>
        <taxon>Gammaproteobacteria</taxon>
        <taxon>Pseudomonadales</taxon>
        <taxon>Pseudomonadaceae</taxon>
        <taxon>Geopseudomonas</taxon>
    </lineage>
</organism>
<keyword evidence="2" id="KW-0732">Signal</keyword>
<feature type="region of interest" description="Disordered" evidence="1">
    <location>
        <begin position="250"/>
        <end position="270"/>
    </location>
</feature>
<evidence type="ECO:0008006" key="5">
    <source>
        <dbReference type="Google" id="ProtNLM"/>
    </source>
</evidence>
<feature type="chain" id="PRO_5046472184" description="DUF11 domain-containing protein" evidence="2">
    <location>
        <begin position="31"/>
        <end position="765"/>
    </location>
</feature>
<keyword evidence="4" id="KW-1185">Reference proteome</keyword>
<dbReference type="RefSeq" id="WP_217679518.1">
    <property type="nucleotide sequence ID" value="NZ_JAHRGL010000002.1"/>
</dbReference>
<feature type="signal peptide" evidence="2">
    <location>
        <begin position="1"/>
        <end position="30"/>
    </location>
</feature>
<proteinExistence type="predicted"/>
<dbReference type="EMBL" id="JAHRGL010000002">
    <property type="protein sequence ID" value="MBV2131604.1"/>
    <property type="molecule type" value="Genomic_DNA"/>
</dbReference>
<gene>
    <name evidence="3" type="ORF">KRX52_02195</name>
</gene>
<evidence type="ECO:0000256" key="1">
    <source>
        <dbReference type="SAM" id="MobiDB-lite"/>
    </source>
</evidence>
<protein>
    <recommendedName>
        <fullName evidence="5">DUF11 domain-containing protein</fullName>
    </recommendedName>
</protein>
<accession>A0ABS6MS31</accession>
<dbReference type="Proteomes" id="UP000813068">
    <property type="component" value="Unassembled WGS sequence"/>
</dbReference>
<comment type="caution">
    <text evidence="3">The sequence shown here is derived from an EMBL/GenBank/DDBJ whole genome shotgun (WGS) entry which is preliminary data.</text>
</comment>
<evidence type="ECO:0000313" key="3">
    <source>
        <dbReference type="EMBL" id="MBV2131604.1"/>
    </source>
</evidence>